<dbReference type="Proteomes" id="UP000005442">
    <property type="component" value="Chromosome"/>
</dbReference>
<dbReference type="KEGG" id="mrh:MycrhN_1892"/>
<organism evidence="3 4">
    <name type="scientific">Mycolicibacterium rhodesiae (strain NBB3)</name>
    <name type="common">Mycobacterium rhodesiae</name>
    <dbReference type="NCBI Taxonomy" id="710685"/>
    <lineage>
        <taxon>Bacteria</taxon>
        <taxon>Bacillati</taxon>
        <taxon>Actinomycetota</taxon>
        <taxon>Actinomycetes</taxon>
        <taxon>Mycobacteriales</taxon>
        <taxon>Mycobacteriaceae</taxon>
        <taxon>Mycolicibacterium</taxon>
    </lineage>
</organism>
<dbReference type="InterPro" id="IPR008024">
    <property type="entry name" value="YiaAB"/>
</dbReference>
<dbReference type="eggNOG" id="COG4298">
    <property type="taxonomic scope" value="Bacteria"/>
</dbReference>
<dbReference type="RefSeq" id="WP_014210314.1">
    <property type="nucleotide sequence ID" value="NC_016604.1"/>
</dbReference>
<accession>G8RNH0</accession>
<evidence type="ECO:0000313" key="3">
    <source>
        <dbReference type="EMBL" id="AEV72500.1"/>
    </source>
</evidence>
<dbReference type="HOGENOM" id="CLU_172326_1_0_11"/>
<feature type="transmembrane region" description="Helical" evidence="1">
    <location>
        <begin position="44"/>
        <end position="64"/>
    </location>
</feature>
<keyword evidence="1" id="KW-0472">Membrane</keyword>
<name>G8RNH0_MYCRN</name>
<evidence type="ECO:0000259" key="2">
    <source>
        <dbReference type="Pfam" id="PF05360"/>
    </source>
</evidence>
<dbReference type="AlphaFoldDB" id="G8RNH0"/>
<feature type="transmembrane region" description="Helical" evidence="1">
    <location>
        <begin position="12"/>
        <end position="38"/>
    </location>
</feature>
<dbReference type="STRING" id="710685.MycrhN_1892"/>
<feature type="domain" description="YiaAB two helix" evidence="2">
    <location>
        <begin position="14"/>
        <end position="66"/>
    </location>
</feature>
<evidence type="ECO:0000313" key="4">
    <source>
        <dbReference type="Proteomes" id="UP000005442"/>
    </source>
</evidence>
<keyword evidence="4" id="KW-1185">Reference proteome</keyword>
<dbReference type="EMBL" id="CP003169">
    <property type="protein sequence ID" value="AEV72500.1"/>
    <property type="molecule type" value="Genomic_DNA"/>
</dbReference>
<protein>
    <recommendedName>
        <fullName evidence="2">YiaAB two helix domain-containing protein</fullName>
    </recommendedName>
</protein>
<evidence type="ECO:0000256" key="1">
    <source>
        <dbReference type="SAM" id="Phobius"/>
    </source>
</evidence>
<dbReference type="Pfam" id="PF05360">
    <property type="entry name" value="YiaAB"/>
    <property type="match status" value="1"/>
</dbReference>
<sequence>MTTLNSPSKNTAAFFLQAGIAFGVSLLGALGGILFLPLDLWQRLFLAMTVLFLVTSSFTLAKVIRDQEEAATIRVRLDEARMEKLLAEHNPFTTSS</sequence>
<keyword evidence="1" id="KW-1133">Transmembrane helix</keyword>
<keyword evidence="1" id="KW-0812">Transmembrane</keyword>
<dbReference type="OrthoDB" id="3296350at2"/>
<dbReference type="PATRIC" id="fig|710685.3.peg.1902"/>
<proteinExistence type="predicted"/>
<gene>
    <name evidence="3" type="ordered locus">MycrhN_1892</name>
</gene>
<reference evidence="3 4" key="1">
    <citation type="submission" date="2011-12" db="EMBL/GenBank/DDBJ databases">
        <title>Complete sequence of Mycobacterium rhodesiae NBB3.</title>
        <authorList>
            <consortium name="US DOE Joint Genome Institute"/>
            <person name="Lucas S."/>
            <person name="Han J."/>
            <person name="Lapidus A."/>
            <person name="Cheng J.-F."/>
            <person name="Goodwin L."/>
            <person name="Pitluck S."/>
            <person name="Peters L."/>
            <person name="Mikhailova N."/>
            <person name="Gu W."/>
            <person name="Detter J.C."/>
            <person name="Han C."/>
            <person name="Tapia R."/>
            <person name="Land M."/>
            <person name="Hauser L."/>
            <person name="Kyrpides N."/>
            <person name="Ivanova N."/>
            <person name="Pagani I."/>
            <person name="Mattes T."/>
            <person name="Holmes A."/>
            <person name="Rutledge P."/>
            <person name="Paulsen I."/>
            <person name="Coleman N."/>
            <person name="Woyke T."/>
        </authorList>
    </citation>
    <scope>NUCLEOTIDE SEQUENCE [LARGE SCALE GENOMIC DNA]</scope>
    <source>
        <strain evidence="3 4">NBB3</strain>
    </source>
</reference>